<reference evidence="1" key="1">
    <citation type="journal article" date="2014" name="Front. Microbiol.">
        <title>High frequency of phylogenetically diverse reductive dehalogenase-homologous genes in deep subseafloor sedimentary metagenomes.</title>
        <authorList>
            <person name="Kawai M."/>
            <person name="Futagami T."/>
            <person name="Toyoda A."/>
            <person name="Takaki Y."/>
            <person name="Nishi S."/>
            <person name="Hori S."/>
            <person name="Arai W."/>
            <person name="Tsubouchi T."/>
            <person name="Morono Y."/>
            <person name="Uchiyama I."/>
            <person name="Ito T."/>
            <person name="Fujiyama A."/>
            <person name="Inagaki F."/>
            <person name="Takami H."/>
        </authorList>
    </citation>
    <scope>NUCLEOTIDE SEQUENCE</scope>
    <source>
        <strain evidence="1">Expedition CK06-06</strain>
    </source>
</reference>
<dbReference type="EMBL" id="BARU01001448">
    <property type="protein sequence ID" value="GAH31116.1"/>
    <property type="molecule type" value="Genomic_DNA"/>
</dbReference>
<evidence type="ECO:0000313" key="1">
    <source>
        <dbReference type="EMBL" id="GAH31116.1"/>
    </source>
</evidence>
<organism evidence="1">
    <name type="scientific">marine sediment metagenome</name>
    <dbReference type="NCBI Taxonomy" id="412755"/>
    <lineage>
        <taxon>unclassified sequences</taxon>
        <taxon>metagenomes</taxon>
        <taxon>ecological metagenomes</taxon>
    </lineage>
</organism>
<protein>
    <submittedName>
        <fullName evidence="1">Uncharacterized protein</fullName>
    </submittedName>
</protein>
<accession>X1ECV2</accession>
<gene>
    <name evidence="1" type="ORF">S03H2_03804</name>
</gene>
<dbReference type="AlphaFoldDB" id="X1ECV2"/>
<sequence>MPLRLPRTESTVGLHTPPKTRLASAEIWTKVCIHGTLLGLPFVSAEDVVALSD</sequence>
<proteinExistence type="predicted"/>
<name>X1ECV2_9ZZZZ</name>
<comment type="caution">
    <text evidence="1">The sequence shown here is derived from an EMBL/GenBank/DDBJ whole genome shotgun (WGS) entry which is preliminary data.</text>
</comment>